<sequence length="69" mass="7477">MEKSGGRTENFLAAGPRACDPLYSKLYSKSCAKLTDVTAYRFALGLVGTCYAGAFGSAAQRIRHDYHGR</sequence>
<dbReference type="AlphaFoldDB" id="A0A0I9UPF6"/>
<dbReference type="PATRIC" id="fig|29311.18.peg.2668"/>
<dbReference type="STRING" id="1202450.B586_20075"/>
<evidence type="ECO:0000313" key="1">
    <source>
        <dbReference type="EMBL" id="KLO37092.1"/>
    </source>
</evidence>
<dbReference type="Proteomes" id="UP000036334">
    <property type="component" value="Unassembled WGS sequence"/>
</dbReference>
<keyword evidence="2" id="KW-1185">Reference proteome</keyword>
<proteinExistence type="predicted"/>
<dbReference type="EMBL" id="LDPR01000006">
    <property type="protein sequence ID" value="KLO37092.1"/>
    <property type="molecule type" value="Genomic_DNA"/>
</dbReference>
<reference evidence="1 2" key="1">
    <citation type="submission" date="2015-05" db="EMBL/GenBank/DDBJ databases">
        <title>Genome sequence of Mycobacterium haemophilum.</title>
        <authorList>
            <person name="Greninger A.L."/>
            <person name="Cunningham G."/>
            <person name="Miller S."/>
        </authorList>
    </citation>
    <scope>NUCLEOTIDE SEQUENCE [LARGE SCALE GENOMIC DNA]</scope>
    <source>
        <strain evidence="2">UC1</strain>
    </source>
</reference>
<name>A0A0I9UPF6_9MYCO</name>
<gene>
    <name evidence="1" type="ORF">ABH38_09285</name>
</gene>
<organism evidence="1 2">
    <name type="scientific">Mycobacterium haemophilum</name>
    <dbReference type="NCBI Taxonomy" id="29311"/>
    <lineage>
        <taxon>Bacteria</taxon>
        <taxon>Bacillati</taxon>
        <taxon>Actinomycetota</taxon>
        <taxon>Actinomycetes</taxon>
        <taxon>Mycobacteriales</taxon>
        <taxon>Mycobacteriaceae</taxon>
        <taxon>Mycobacterium</taxon>
    </lineage>
</organism>
<comment type="caution">
    <text evidence="1">The sequence shown here is derived from an EMBL/GenBank/DDBJ whole genome shotgun (WGS) entry which is preliminary data.</text>
</comment>
<accession>A0A0I9UPF6</accession>
<evidence type="ECO:0000313" key="2">
    <source>
        <dbReference type="Proteomes" id="UP000036334"/>
    </source>
</evidence>
<protein>
    <submittedName>
        <fullName evidence="1">Uncharacterized protein</fullName>
    </submittedName>
</protein>